<evidence type="ECO:0000259" key="11">
    <source>
        <dbReference type="PROSITE" id="PS51706"/>
    </source>
</evidence>
<evidence type="ECO:0000256" key="10">
    <source>
        <dbReference type="HAMAP-Rule" id="MF_00321"/>
    </source>
</evidence>
<dbReference type="InterPro" id="IPR006073">
    <property type="entry name" value="GTP-bd"/>
</dbReference>
<keyword evidence="8 10" id="KW-0717">Septation</keyword>
<comment type="function">
    <text evidence="10">Necessary for normal cell division and for the maintenance of normal septation.</text>
</comment>
<evidence type="ECO:0000256" key="3">
    <source>
        <dbReference type="ARBA" id="ARBA00022618"/>
    </source>
</evidence>
<keyword evidence="3 10" id="KW-0132">Cell division</keyword>
<accession>I7A0F9</accession>
<evidence type="ECO:0000256" key="8">
    <source>
        <dbReference type="ARBA" id="ARBA00023210"/>
    </source>
</evidence>
<evidence type="ECO:0000256" key="5">
    <source>
        <dbReference type="ARBA" id="ARBA00022741"/>
    </source>
</evidence>
<keyword evidence="5 10" id="KW-0547">Nucleotide-binding</keyword>
<keyword evidence="9 10" id="KW-0131">Cell cycle</keyword>
<reference evidence="12 13" key="1">
    <citation type="journal article" date="2013" name="PLoS ONE">
        <title>Genomic analysis of Melioribacter roseus, facultatively anaerobic organotrophic bacterium representing a novel deep lineage within Bacteriodetes/Chlorobi group.</title>
        <authorList>
            <person name="Kadnikov V.V."/>
            <person name="Mardanov A.V."/>
            <person name="Podosokorskaya O.A."/>
            <person name="Gavrilov S.N."/>
            <person name="Kublanov I.V."/>
            <person name="Beletsky A.V."/>
            <person name="Bonch-Osmolovskaya E.A."/>
            <person name="Ravin N.V."/>
        </authorList>
    </citation>
    <scope>NUCLEOTIDE SEQUENCE [LARGE SCALE GENOMIC DNA]</scope>
    <source>
        <strain evidence="13">JCM 17771 / P3M-2</strain>
    </source>
</reference>
<dbReference type="OrthoDB" id="9804921at2"/>
<comment type="cofactor">
    <cofactor evidence="1">
        <name>Mg(2+)</name>
        <dbReference type="ChEBI" id="CHEBI:18420"/>
    </cofactor>
</comment>
<dbReference type="Proteomes" id="UP000009011">
    <property type="component" value="Chromosome"/>
</dbReference>
<dbReference type="InterPro" id="IPR030393">
    <property type="entry name" value="G_ENGB_dom"/>
</dbReference>
<keyword evidence="4" id="KW-0479">Metal-binding</keyword>
<dbReference type="RefSeq" id="WP_014854868.1">
    <property type="nucleotide sequence ID" value="NC_018178.1"/>
</dbReference>
<evidence type="ECO:0000256" key="9">
    <source>
        <dbReference type="ARBA" id="ARBA00023306"/>
    </source>
</evidence>
<evidence type="ECO:0000256" key="4">
    <source>
        <dbReference type="ARBA" id="ARBA00022723"/>
    </source>
</evidence>
<dbReference type="eggNOG" id="COG0218">
    <property type="taxonomic scope" value="Bacteria"/>
</dbReference>
<dbReference type="HAMAP" id="MF_00321">
    <property type="entry name" value="GTPase_EngB"/>
    <property type="match status" value="1"/>
</dbReference>
<dbReference type="HOGENOM" id="CLU_033732_3_0_10"/>
<dbReference type="InterPro" id="IPR027417">
    <property type="entry name" value="P-loop_NTPase"/>
</dbReference>
<dbReference type="KEGG" id="mro:MROS_0187"/>
<dbReference type="Gene3D" id="3.40.50.300">
    <property type="entry name" value="P-loop containing nucleotide triphosphate hydrolases"/>
    <property type="match status" value="1"/>
</dbReference>
<sequence length="194" mass="22058">MKKIEFVASAFNMNEIPKDDLPCAVLCGRSNVGKSSFINALFSPLKVARTSSTPGKTRSINYYLVERKFYLVDLPGFGYAKVSKSEKNYWELLITNYFDTNNNISTVFHLIDARHKPQPLDLMLNEFVRSRELPYFLILSKTDKLKQSEIAGAKKDVIEVFPEIIFGTNAFLFSAVKHTGKKEIIKLLSSLYLS</sequence>
<name>I7A0F9_MELRP</name>
<keyword evidence="13" id="KW-1185">Reference proteome</keyword>
<keyword evidence="6" id="KW-0460">Magnesium</keyword>
<comment type="similarity">
    <text evidence="2 10">Belongs to the TRAFAC class TrmE-Era-EngA-EngB-Septin-like GTPase superfamily. EngB GTPase family.</text>
</comment>
<feature type="domain" description="EngB-type G" evidence="11">
    <location>
        <begin position="20"/>
        <end position="194"/>
    </location>
</feature>
<dbReference type="SUPFAM" id="SSF52540">
    <property type="entry name" value="P-loop containing nucleoside triphosphate hydrolases"/>
    <property type="match status" value="1"/>
</dbReference>
<evidence type="ECO:0000256" key="7">
    <source>
        <dbReference type="ARBA" id="ARBA00023134"/>
    </source>
</evidence>
<dbReference type="PATRIC" id="fig|1191523.3.peg.193"/>
<dbReference type="InterPro" id="IPR019987">
    <property type="entry name" value="GTP-bd_ribosome_bio_YsxC"/>
</dbReference>
<dbReference type="GO" id="GO:0000917">
    <property type="term" value="P:division septum assembly"/>
    <property type="evidence" value="ECO:0007669"/>
    <property type="project" value="UniProtKB-KW"/>
</dbReference>
<organism evidence="12 13">
    <name type="scientific">Melioribacter roseus (strain DSM 23840 / JCM 17771 / VKM B-2668 / P3M-2)</name>
    <dbReference type="NCBI Taxonomy" id="1191523"/>
    <lineage>
        <taxon>Bacteria</taxon>
        <taxon>Pseudomonadati</taxon>
        <taxon>Ignavibacteriota</taxon>
        <taxon>Ignavibacteria</taxon>
        <taxon>Ignavibacteriales</taxon>
        <taxon>Melioribacteraceae</taxon>
        <taxon>Melioribacter</taxon>
    </lineage>
</organism>
<dbReference type="EMBL" id="CP003557">
    <property type="protein sequence ID" value="AFN73431.1"/>
    <property type="molecule type" value="Genomic_DNA"/>
</dbReference>
<gene>
    <name evidence="10" type="primary">engB</name>
    <name evidence="12" type="ordered locus">MROS_0187</name>
</gene>
<protein>
    <recommendedName>
        <fullName evidence="10">Probable GTP-binding protein EngB</fullName>
    </recommendedName>
</protein>
<evidence type="ECO:0000313" key="13">
    <source>
        <dbReference type="Proteomes" id="UP000009011"/>
    </source>
</evidence>
<dbReference type="GO" id="GO:0046872">
    <property type="term" value="F:metal ion binding"/>
    <property type="evidence" value="ECO:0007669"/>
    <property type="project" value="UniProtKB-KW"/>
</dbReference>
<evidence type="ECO:0000256" key="1">
    <source>
        <dbReference type="ARBA" id="ARBA00001946"/>
    </source>
</evidence>
<dbReference type="NCBIfam" id="TIGR03598">
    <property type="entry name" value="GTPase_YsxC"/>
    <property type="match status" value="1"/>
</dbReference>
<dbReference type="AlphaFoldDB" id="I7A0F9"/>
<proteinExistence type="inferred from homology"/>
<dbReference type="CDD" id="cd01876">
    <property type="entry name" value="YihA_EngB"/>
    <property type="match status" value="1"/>
</dbReference>
<dbReference type="PANTHER" id="PTHR11649:SF13">
    <property type="entry name" value="ENGB-TYPE G DOMAIN-CONTAINING PROTEIN"/>
    <property type="match status" value="1"/>
</dbReference>
<dbReference type="GO" id="GO:0005525">
    <property type="term" value="F:GTP binding"/>
    <property type="evidence" value="ECO:0007669"/>
    <property type="project" value="UniProtKB-UniRule"/>
</dbReference>
<dbReference type="STRING" id="1191523.MROS_0187"/>
<dbReference type="Pfam" id="PF01926">
    <property type="entry name" value="MMR_HSR1"/>
    <property type="match status" value="1"/>
</dbReference>
<keyword evidence="7 10" id="KW-0342">GTP-binding</keyword>
<evidence type="ECO:0000256" key="6">
    <source>
        <dbReference type="ARBA" id="ARBA00022842"/>
    </source>
</evidence>
<dbReference type="PROSITE" id="PS51706">
    <property type="entry name" value="G_ENGB"/>
    <property type="match status" value="1"/>
</dbReference>
<evidence type="ECO:0000313" key="12">
    <source>
        <dbReference type="EMBL" id="AFN73431.1"/>
    </source>
</evidence>
<dbReference type="PANTHER" id="PTHR11649">
    <property type="entry name" value="MSS1/TRME-RELATED GTP-BINDING PROTEIN"/>
    <property type="match status" value="1"/>
</dbReference>
<dbReference type="GO" id="GO:0005829">
    <property type="term" value="C:cytosol"/>
    <property type="evidence" value="ECO:0007669"/>
    <property type="project" value="TreeGrafter"/>
</dbReference>
<evidence type="ECO:0000256" key="2">
    <source>
        <dbReference type="ARBA" id="ARBA00009638"/>
    </source>
</evidence>